<dbReference type="PANTHER" id="PTHR11228:SF27">
    <property type="entry name" value="GLYCYL-RADICAL ENZYME ACTIVATING ENZYME MJ1227-RELATED"/>
    <property type="match status" value="1"/>
</dbReference>
<evidence type="ECO:0000313" key="6">
    <source>
        <dbReference type="EMBL" id="ADP78068.1"/>
    </source>
</evidence>
<evidence type="ECO:0000256" key="2">
    <source>
        <dbReference type="ARBA" id="ARBA00022723"/>
    </source>
</evidence>
<dbReference type="EMBL" id="CP002278">
    <property type="protein sequence ID" value="ADP78068.1"/>
    <property type="molecule type" value="Genomic_DNA"/>
</dbReference>
<dbReference type="SFLD" id="SFLDS00029">
    <property type="entry name" value="Radical_SAM"/>
    <property type="match status" value="1"/>
</dbReference>
<dbReference type="SUPFAM" id="SSF102114">
    <property type="entry name" value="Radical SAM enzymes"/>
    <property type="match status" value="1"/>
</dbReference>
<evidence type="ECO:0000256" key="3">
    <source>
        <dbReference type="ARBA" id="ARBA00023004"/>
    </source>
</evidence>
<dbReference type="InterPro" id="IPR058240">
    <property type="entry name" value="rSAM_sf"/>
</dbReference>
<accession>E3GX73</accession>
<dbReference type="SMART" id="SM00729">
    <property type="entry name" value="Elp3"/>
    <property type="match status" value="1"/>
</dbReference>
<name>E3GX73_METFV</name>
<dbReference type="GO" id="GO:0051536">
    <property type="term" value="F:iron-sulfur cluster binding"/>
    <property type="evidence" value="ECO:0007669"/>
    <property type="project" value="UniProtKB-KW"/>
</dbReference>
<dbReference type="CDD" id="cd01335">
    <property type="entry name" value="Radical_SAM"/>
    <property type="match status" value="1"/>
</dbReference>
<dbReference type="OrthoDB" id="371936at2157"/>
<sequence length="231" mass="27084">MIISHFSVSDKITILVARCNFKCKYCFFKPFREIDIDVEKLIKITKKLRKQFKLNKIMIAGGEPTLEKDLPEFVKLLKENNFYVIISTNGYYLCEMLHKLEADEIHIDLKALDNKIHKKLTGSSNKKILKCIEYIGLRKNRLPFRVEVCTVYIPGIVEINEIRNIAKFLSKWDLHYRITGHVPVTLNVRRPTRDELLFAKKEACKYLSNVTSSLDFKRHKPSQIKINPEEL</sequence>
<dbReference type="Pfam" id="PF04055">
    <property type="entry name" value="Radical_SAM"/>
    <property type="match status" value="1"/>
</dbReference>
<dbReference type="KEGG" id="mfv:Mfer_1282"/>
<dbReference type="PROSITE" id="PS51918">
    <property type="entry name" value="RADICAL_SAM"/>
    <property type="match status" value="1"/>
</dbReference>
<keyword evidence="1" id="KW-0949">S-adenosyl-L-methionine</keyword>
<keyword evidence="4" id="KW-0411">Iron-sulfur</keyword>
<keyword evidence="2" id="KW-0479">Metal-binding</keyword>
<dbReference type="GO" id="GO:0003824">
    <property type="term" value="F:catalytic activity"/>
    <property type="evidence" value="ECO:0007669"/>
    <property type="project" value="InterPro"/>
</dbReference>
<dbReference type="SFLD" id="SFLDG01067">
    <property type="entry name" value="SPASM/twitch_domain_containing"/>
    <property type="match status" value="1"/>
</dbReference>
<organism evidence="6 7">
    <name type="scientific">Methanothermus fervidus (strain ATCC 43054 / DSM 2088 / JCM 10308 / V24 S)</name>
    <dbReference type="NCBI Taxonomy" id="523846"/>
    <lineage>
        <taxon>Archaea</taxon>
        <taxon>Methanobacteriati</taxon>
        <taxon>Methanobacteriota</taxon>
        <taxon>Methanomada group</taxon>
        <taxon>Methanobacteria</taxon>
        <taxon>Methanobacteriales</taxon>
        <taxon>Methanothermaceae</taxon>
        <taxon>Methanothermus</taxon>
    </lineage>
</organism>
<dbReference type="InterPro" id="IPR006638">
    <property type="entry name" value="Elp3/MiaA/NifB-like_rSAM"/>
</dbReference>
<dbReference type="STRING" id="523846.Mfer_1282"/>
<evidence type="ECO:0000256" key="4">
    <source>
        <dbReference type="ARBA" id="ARBA00023014"/>
    </source>
</evidence>
<evidence type="ECO:0000256" key="1">
    <source>
        <dbReference type="ARBA" id="ARBA00022691"/>
    </source>
</evidence>
<dbReference type="GO" id="GO:0046872">
    <property type="term" value="F:metal ion binding"/>
    <property type="evidence" value="ECO:0007669"/>
    <property type="project" value="UniProtKB-KW"/>
</dbReference>
<gene>
    <name evidence="6" type="ordered locus">Mfer_1282</name>
</gene>
<reference evidence="6 7" key="1">
    <citation type="journal article" date="2010" name="Stand. Genomic Sci.">
        <title>Complete genome sequence of Methanothermus fervidus type strain (V24S).</title>
        <authorList>
            <person name="Anderson I."/>
            <person name="Djao O.D."/>
            <person name="Misra M."/>
            <person name="Chertkov O."/>
            <person name="Nolan M."/>
            <person name="Lucas S."/>
            <person name="Lapidus A."/>
            <person name="Del Rio T.G."/>
            <person name="Tice H."/>
            <person name="Cheng J.F."/>
            <person name="Tapia R."/>
            <person name="Han C."/>
            <person name="Goodwin L."/>
            <person name="Pitluck S."/>
            <person name="Liolios K."/>
            <person name="Ivanova N."/>
            <person name="Mavromatis K."/>
            <person name="Mikhailova N."/>
            <person name="Pati A."/>
            <person name="Brambilla E."/>
            <person name="Chen A."/>
            <person name="Palaniappan K."/>
            <person name="Land M."/>
            <person name="Hauser L."/>
            <person name="Chang Y.J."/>
            <person name="Jeffries C.D."/>
            <person name="Sikorski J."/>
            <person name="Spring S."/>
            <person name="Rohde M."/>
            <person name="Eichinger K."/>
            <person name="Huber H."/>
            <person name="Wirth R."/>
            <person name="Goker M."/>
            <person name="Detter J.C."/>
            <person name="Woyke T."/>
            <person name="Bristow J."/>
            <person name="Eisen J.A."/>
            <person name="Markowitz V."/>
            <person name="Hugenholtz P."/>
            <person name="Klenk H.P."/>
            <person name="Kyrpides N.C."/>
        </authorList>
    </citation>
    <scope>NUCLEOTIDE SEQUENCE [LARGE SCALE GENOMIC DNA]</scope>
    <source>
        <strain evidence="7">ATCC 43054 / DSM 2088 / JCM 10308 / V24 S</strain>
    </source>
</reference>
<keyword evidence="3" id="KW-0408">Iron</keyword>
<dbReference type="InterPro" id="IPR050377">
    <property type="entry name" value="Radical_SAM_PqqE_MftC-like"/>
</dbReference>
<keyword evidence="7" id="KW-1185">Reference proteome</keyword>
<evidence type="ECO:0000259" key="5">
    <source>
        <dbReference type="PROSITE" id="PS51918"/>
    </source>
</evidence>
<dbReference type="AlphaFoldDB" id="E3GX73"/>
<dbReference type="InterPro" id="IPR007197">
    <property type="entry name" value="rSAM"/>
</dbReference>
<evidence type="ECO:0000313" key="7">
    <source>
        <dbReference type="Proteomes" id="UP000002315"/>
    </source>
</evidence>
<proteinExistence type="predicted"/>
<dbReference type="PANTHER" id="PTHR11228">
    <property type="entry name" value="RADICAL SAM DOMAIN PROTEIN"/>
    <property type="match status" value="1"/>
</dbReference>
<feature type="domain" description="Radical SAM core" evidence="5">
    <location>
        <begin position="4"/>
        <end position="217"/>
    </location>
</feature>
<dbReference type="Gene3D" id="3.20.20.70">
    <property type="entry name" value="Aldolase class I"/>
    <property type="match status" value="1"/>
</dbReference>
<dbReference type="Proteomes" id="UP000002315">
    <property type="component" value="Chromosome"/>
</dbReference>
<protein>
    <submittedName>
        <fullName evidence="6">Radical SAM domain protein</fullName>
    </submittedName>
</protein>
<dbReference type="HOGENOM" id="CLU_1217571_0_0_2"/>
<dbReference type="InterPro" id="IPR013785">
    <property type="entry name" value="Aldolase_TIM"/>
</dbReference>